<dbReference type="GO" id="GO:0022857">
    <property type="term" value="F:transmembrane transporter activity"/>
    <property type="evidence" value="ECO:0007669"/>
    <property type="project" value="InterPro"/>
</dbReference>
<protein>
    <submittedName>
        <fullName evidence="10">MFS general substrate transporter</fullName>
    </submittedName>
</protein>
<feature type="compositionally biased region" description="Acidic residues" evidence="7">
    <location>
        <begin position="77"/>
        <end position="87"/>
    </location>
</feature>
<feature type="transmembrane region" description="Helical" evidence="8">
    <location>
        <begin position="313"/>
        <end position="335"/>
    </location>
</feature>
<dbReference type="InterPro" id="IPR020846">
    <property type="entry name" value="MFS_dom"/>
</dbReference>
<organism evidence="10 11">
    <name type="scientific">Pseudoneurospora amorphoporcata</name>
    <dbReference type="NCBI Taxonomy" id="241081"/>
    <lineage>
        <taxon>Eukaryota</taxon>
        <taxon>Fungi</taxon>
        <taxon>Dikarya</taxon>
        <taxon>Ascomycota</taxon>
        <taxon>Pezizomycotina</taxon>
        <taxon>Sordariomycetes</taxon>
        <taxon>Sordariomycetidae</taxon>
        <taxon>Sordariales</taxon>
        <taxon>Sordariaceae</taxon>
        <taxon>Pseudoneurospora</taxon>
    </lineage>
</organism>
<feature type="transmembrane region" description="Helical" evidence="8">
    <location>
        <begin position="219"/>
        <end position="238"/>
    </location>
</feature>
<sequence>MSSLPQDGGHQPSGSLREGKDAPAATNTAFENTPLLSLGRQSSRCTDLNTSIRSKNDPGPSESNGFYRVRQGHGADEDHDDLDEADSPLEPHARQSDHPRREQRLNAKPPRALSTKQRLWNTISKRLVFLQRDGENGRSPLEKDLVRRLDVFLLTFGCISQVIKYLDQTNISSAYVSGMKEDLQLNGNELNYFLTFFSISYCLMLIPSQVIITYVRPSYWLPGLEIGWGFVTALIAFAQNANQIYALRVLLGLFESSAWPGMMTLFMYWYTPLELAKRMGFYHSCQALGSMMSGALQVAVLESLEGKWGLRGWRWLFIINGLLTLLIGFTGFFLIPDYPNSPNPRSLSSPHSRYGGWLSNKHVEIAEDRLKRHGRTDSKKITWRAAKRTFRMWIAYFIPMLYIASVLAPYGYNYFNLFLKELKSENGRPRWSAEEVNSIPILGNGVNVVVVWIWAILSDLLQTRWTLLVAQGVIGLIPCIIMSVWTSCPDTTPVSAAYASYFMTYMSLGTAPLIMSWLSDILPQDSEARTLIVGYSIAGVYAILTWSQVLIWPASQAPYYHYAWQISIVLWILVIIMCWMLNIIDVRILL</sequence>
<keyword evidence="3 8" id="KW-0812">Transmembrane</keyword>
<accession>A0AAN6SFX2</accession>
<feature type="transmembrane region" description="Helical" evidence="8">
    <location>
        <begin position="393"/>
        <end position="412"/>
    </location>
</feature>
<comment type="subcellular location">
    <subcellularLocation>
        <location evidence="1">Membrane</location>
        <topology evidence="1">Multi-pass membrane protein</topology>
    </subcellularLocation>
</comment>
<feature type="transmembrane region" description="Helical" evidence="8">
    <location>
        <begin position="465"/>
        <end position="486"/>
    </location>
</feature>
<keyword evidence="2" id="KW-0813">Transport</keyword>
<evidence type="ECO:0000256" key="4">
    <source>
        <dbReference type="ARBA" id="ARBA00022989"/>
    </source>
</evidence>
<feature type="compositionally biased region" description="Basic and acidic residues" evidence="7">
    <location>
        <begin position="89"/>
        <end position="105"/>
    </location>
</feature>
<dbReference type="FunFam" id="1.20.1250.20:FF:000065">
    <property type="entry name" value="Putative MFS pantothenate transporter"/>
    <property type="match status" value="1"/>
</dbReference>
<keyword evidence="4 8" id="KW-1133">Transmembrane helix</keyword>
<dbReference type="Gene3D" id="1.20.1250.20">
    <property type="entry name" value="MFS general substrate transporter like domains"/>
    <property type="match status" value="2"/>
</dbReference>
<dbReference type="EMBL" id="MU859116">
    <property type="protein sequence ID" value="KAK3952817.1"/>
    <property type="molecule type" value="Genomic_DNA"/>
</dbReference>
<dbReference type="AlphaFoldDB" id="A0AAN6SFX2"/>
<evidence type="ECO:0000256" key="1">
    <source>
        <dbReference type="ARBA" id="ARBA00004141"/>
    </source>
</evidence>
<feature type="region of interest" description="Disordered" evidence="7">
    <location>
        <begin position="1"/>
        <end position="113"/>
    </location>
</feature>
<dbReference type="SUPFAM" id="SSF103473">
    <property type="entry name" value="MFS general substrate transporter"/>
    <property type="match status" value="1"/>
</dbReference>
<dbReference type="InterPro" id="IPR036259">
    <property type="entry name" value="MFS_trans_sf"/>
</dbReference>
<comment type="caution">
    <text evidence="10">The sequence shown here is derived from an EMBL/GenBank/DDBJ whole genome shotgun (WGS) entry which is preliminary data.</text>
</comment>
<feature type="transmembrane region" description="Helical" evidence="8">
    <location>
        <begin position="192"/>
        <end position="212"/>
    </location>
</feature>
<feature type="transmembrane region" description="Helical" evidence="8">
    <location>
        <begin position="530"/>
        <end position="551"/>
    </location>
</feature>
<evidence type="ECO:0000256" key="2">
    <source>
        <dbReference type="ARBA" id="ARBA00022448"/>
    </source>
</evidence>
<dbReference type="GO" id="GO:0016020">
    <property type="term" value="C:membrane"/>
    <property type="evidence" value="ECO:0007669"/>
    <property type="project" value="UniProtKB-SubCell"/>
</dbReference>
<evidence type="ECO:0000256" key="5">
    <source>
        <dbReference type="ARBA" id="ARBA00023136"/>
    </source>
</evidence>
<evidence type="ECO:0000256" key="6">
    <source>
        <dbReference type="ARBA" id="ARBA00037968"/>
    </source>
</evidence>
<dbReference type="InterPro" id="IPR011701">
    <property type="entry name" value="MFS"/>
</dbReference>
<gene>
    <name evidence="10" type="ORF">QBC32DRAFT_211595</name>
</gene>
<evidence type="ECO:0000256" key="7">
    <source>
        <dbReference type="SAM" id="MobiDB-lite"/>
    </source>
</evidence>
<evidence type="ECO:0000256" key="8">
    <source>
        <dbReference type="SAM" id="Phobius"/>
    </source>
</evidence>
<evidence type="ECO:0000256" key="3">
    <source>
        <dbReference type="ARBA" id="ARBA00022692"/>
    </source>
</evidence>
<dbReference type="PROSITE" id="PS50850">
    <property type="entry name" value="MFS"/>
    <property type="match status" value="1"/>
</dbReference>
<feature type="transmembrane region" description="Helical" evidence="8">
    <location>
        <begin position="244"/>
        <end position="269"/>
    </location>
</feature>
<keyword evidence="11" id="KW-1185">Reference proteome</keyword>
<proteinExistence type="inferred from homology"/>
<dbReference type="PANTHER" id="PTHR43791:SF64">
    <property type="entry name" value="MAJOR FACILITATOR SUPERFAMILY (MFS) PROFILE DOMAIN-CONTAINING PROTEIN"/>
    <property type="match status" value="1"/>
</dbReference>
<feature type="domain" description="Major facilitator superfamily (MFS) profile" evidence="9">
    <location>
        <begin position="153"/>
        <end position="590"/>
    </location>
</feature>
<feature type="transmembrane region" description="Helical" evidence="8">
    <location>
        <begin position="498"/>
        <end position="518"/>
    </location>
</feature>
<evidence type="ECO:0000313" key="10">
    <source>
        <dbReference type="EMBL" id="KAK3952817.1"/>
    </source>
</evidence>
<dbReference type="Pfam" id="PF07690">
    <property type="entry name" value="MFS_1"/>
    <property type="match status" value="1"/>
</dbReference>
<keyword evidence="5 8" id="KW-0472">Membrane</keyword>
<reference evidence="10" key="2">
    <citation type="submission" date="2023-06" db="EMBL/GenBank/DDBJ databases">
        <authorList>
            <consortium name="Lawrence Berkeley National Laboratory"/>
            <person name="Mondo S.J."/>
            <person name="Hensen N."/>
            <person name="Bonometti L."/>
            <person name="Westerberg I."/>
            <person name="Brannstrom I.O."/>
            <person name="Guillou S."/>
            <person name="Cros-Aarteil S."/>
            <person name="Calhoun S."/>
            <person name="Haridas S."/>
            <person name="Kuo A."/>
            <person name="Pangilinan J."/>
            <person name="Riley R."/>
            <person name="Labutti K."/>
            <person name="Andreopoulos B."/>
            <person name="Lipzen A."/>
            <person name="Chen C."/>
            <person name="Yanf M."/>
            <person name="Daum C."/>
            <person name="Ng V."/>
            <person name="Clum A."/>
            <person name="Steindorff A."/>
            <person name="Ohm R."/>
            <person name="Martin F."/>
            <person name="Silar P."/>
            <person name="Natvig D."/>
            <person name="Lalanne C."/>
            <person name="Gautier V."/>
            <person name="Ament-Velasquez S.L."/>
            <person name="Kruys A."/>
            <person name="Hutchinson M.I."/>
            <person name="Powell A.J."/>
            <person name="Barry K."/>
            <person name="Miller A.N."/>
            <person name="Grigoriev I.V."/>
            <person name="Debuchy R."/>
            <person name="Gladieux P."/>
            <person name="Thoren M.H."/>
            <person name="Johannesson H."/>
        </authorList>
    </citation>
    <scope>NUCLEOTIDE SEQUENCE</scope>
    <source>
        <strain evidence="10">CBS 626.80</strain>
    </source>
</reference>
<feature type="compositionally biased region" description="Polar residues" evidence="7">
    <location>
        <begin position="25"/>
        <end position="53"/>
    </location>
</feature>
<reference evidence="10" key="1">
    <citation type="journal article" date="2023" name="Mol. Phylogenet. Evol.">
        <title>Genome-scale phylogeny and comparative genomics of the fungal order Sordariales.</title>
        <authorList>
            <person name="Hensen N."/>
            <person name="Bonometti L."/>
            <person name="Westerberg I."/>
            <person name="Brannstrom I.O."/>
            <person name="Guillou S."/>
            <person name="Cros-Aarteil S."/>
            <person name="Calhoun S."/>
            <person name="Haridas S."/>
            <person name="Kuo A."/>
            <person name="Mondo S."/>
            <person name="Pangilinan J."/>
            <person name="Riley R."/>
            <person name="LaButti K."/>
            <person name="Andreopoulos B."/>
            <person name="Lipzen A."/>
            <person name="Chen C."/>
            <person name="Yan M."/>
            <person name="Daum C."/>
            <person name="Ng V."/>
            <person name="Clum A."/>
            <person name="Steindorff A."/>
            <person name="Ohm R.A."/>
            <person name="Martin F."/>
            <person name="Silar P."/>
            <person name="Natvig D.O."/>
            <person name="Lalanne C."/>
            <person name="Gautier V."/>
            <person name="Ament-Velasquez S.L."/>
            <person name="Kruys A."/>
            <person name="Hutchinson M.I."/>
            <person name="Powell A.J."/>
            <person name="Barry K."/>
            <person name="Miller A.N."/>
            <person name="Grigoriev I.V."/>
            <person name="Debuchy R."/>
            <person name="Gladieux P."/>
            <person name="Hiltunen Thoren M."/>
            <person name="Johannesson H."/>
        </authorList>
    </citation>
    <scope>NUCLEOTIDE SEQUENCE</scope>
    <source>
        <strain evidence="10">CBS 626.80</strain>
    </source>
</reference>
<dbReference type="PANTHER" id="PTHR43791">
    <property type="entry name" value="PERMEASE-RELATED"/>
    <property type="match status" value="1"/>
</dbReference>
<comment type="similarity">
    <text evidence="6">Belongs to the major facilitator superfamily. Allantoate permease family.</text>
</comment>
<dbReference type="Proteomes" id="UP001303222">
    <property type="component" value="Unassembled WGS sequence"/>
</dbReference>
<evidence type="ECO:0000259" key="9">
    <source>
        <dbReference type="PROSITE" id="PS50850"/>
    </source>
</evidence>
<name>A0AAN6SFX2_9PEZI</name>
<feature type="transmembrane region" description="Helical" evidence="8">
    <location>
        <begin position="439"/>
        <end position="458"/>
    </location>
</feature>
<evidence type="ECO:0000313" key="11">
    <source>
        <dbReference type="Proteomes" id="UP001303222"/>
    </source>
</evidence>
<feature type="transmembrane region" description="Helical" evidence="8">
    <location>
        <begin position="563"/>
        <end position="584"/>
    </location>
</feature>